<dbReference type="EMBL" id="PCRP01000025">
    <property type="protein sequence ID" value="PIP23751.1"/>
    <property type="molecule type" value="Genomic_DNA"/>
</dbReference>
<organism evidence="3 4">
    <name type="scientific">Candidatus Nealsonbacteria bacterium CG23_combo_of_CG06-09_8_20_14_all_38_19</name>
    <dbReference type="NCBI Taxonomy" id="1974721"/>
    <lineage>
        <taxon>Bacteria</taxon>
        <taxon>Candidatus Nealsoniibacteriota</taxon>
    </lineage>
</organism>
<dbReference type="Pfam" id="PF00534">
    <property type="entry name" value="Glycos_transf_1"/>
    <property type="match status" value="1"/>
</dbReference>
<feature type="domain" description="Glycosyl transferase family 1" evidence="1">
    <location>
        <begin position="177"/>
        <end position="266"/>
    </location>
</feature>
<feature type="domain" description="Glycosyltransferase subfamily 4-like N-terminal" evidence="2">
    <location>
        <begin position="21"/>
        <end position="170"/>
    </location>
</feature>
<name>A0A2G9YZ66_9BACT</name>
<accession>A0A2G9YZ66</accession>
<dbReference type="AlphaFoldDB" id="A0A2G9YZ66"/>
<dbReference type="PANTHER" id="PTHR12526">
    <property type="entry name" value="GLYCOSYLTRANSFERASE"/>
    <property type="match status" value="1"/>
</dbReference>
<sequence length="266" mass="30940">MKKLKIAQVAPLWFSVPPKKYGGTEWIVYNLCEGLTKLGHRVVLFASGDSKVPCKLIATHPRCLIEEGISWQDHTYNLLNLTEAFKRAKEFDIIHTHIDLWEVYFTSLVKTTCLHTIHNPLYSTQKKDSRLSILSHFKNQNFIAISKAQKKLSRIKLNFAAVIYNGIRIEELKFNEKPKDYFVWAARIDKYKGIENAIEIAKRARVKLVLAGRLDPTQKEYFEKKIKPHLGKQIKYVGEYSREEKSDFFGQAKALLYPIEWHEPFG</sequence>
<reference evidence="3 4" key="1">
    <citation type="submission" date="2017-09" db="EMBL/GenBank/DDBJ databases">
        <title>Depth-based differentiation of microbial function through sediment-hosted aquifers and enrichment of novel symbionts in the deep terrestrial subsurface.</title>
        <authorList>
            <person name="Probst A.J."/>
            <person name="Ladd B."/>
            <person name="Jarett J.K."/>
            <person name="Geller-Mcgrath D.E."/>
            <person name="Sieber C.M."/>
            <person name="Emerson J.B."/>
            <person name="Anantharaman K."/>
            <person name="Thomas B.C."/>
            <person name="Malmstrom R."/>
            <person name="Stieglmeier M."/>
            <person name="Klingl A."/>
            <person name="Woyke T."/>
            <person name="Ryan C.M."/>
            <person name="Banfield J.F."/>
        </authorList>
    </citation>
    <scope>NUCLEOTIDE SEQUENCE [LARGE SCALE GENOMIC DNA]</scope>
    <source>
        <strain evidence="3">CG23_combo_of_CG06-09_8_20_14_all_38_19</strain>
    </source>
</reference>
<evidence type="ECO:0000313" key="4">
    <source>
        <dbReference type="Proteomes" id="UP000230273"/>
    </source>
</evidence>
<dbReference type="Proteomes" id="UP000230273">
    <property type="component" value="Unassembled WGS sequence"/>
</dbReference>
<evidence type="ECO:0000313" key="3">
    <source>
        <dbReference type="EMBL" id="PIP23751.1"/>
    </source>
</evidence>
<feature type="non-terminal residue" evidence="3">
    <location>
        <position position="266"/>
    </location>
</feature>
<keyword evidence="3" id="KW-0808">Transferase</keyword>
<gene>
    <name evidence="3" type="ORF">COX36_01640</name>
</gene>
<comment type="caution">
    <text evidence="3">The sequence shown here is derived from an EMBL/GenBank/DDBJ whole genome shotgun (WGS) entry which is preliminary data.</text>
</comment>
<evidence type="ECO:0000259" key="1">
    <source>
        <dbReference type="Pfam" id="PF00534"/>
    </source>
</evidence>
<dbReference type="Pfam" id="PF13439">
    <property type="entry name" value="Glyco_transf_4"/>
    <property type="match status" value="1"/>
</dbReference>
<evidence type="ECO:0000259" key="2">
    <source>
        <dbReference type="Pfam" id="PF13439"/>
    </source>
</evidence>
<dbReference type="CDD" id="cd03802">
    <property type="entry name" value="GT4_AviGT4-like"/>
    <property type="match status" value="1"/>
</dbReference>
<dbReference type="Gene3D" id="3.40.50.2000">
    <property type="entry name" value="Glycogen Phosphorylase B"/>
    <property type="match status" value="2"/>
</dbReference>
<dbReference type="PANTHER" id="PTHR12526:SF595">
    <property type="entry name" value="BLL5217 PROTEIN"/>
    <property type="match status" value="1"/>
</dbReference>
<dbReference type="GO" id="GO:0016757">
    <property type="term" value="F:glycosyltransferase activity"/>
    <property type="evidence" value="ECO:0007669"/>
    <property type="project" value="InterPro"/>
</dbReference>
<dbReference type="SUPFAM" id="SSF53756">
    <property type="entry name" value="UDP-Glycosyltransferase/glycogen phosphorylase"/>
    <property type="match status" value="1"/>
</dbReference>
<proteinExistence type="predicted"/>
<dbReference type="InterPro" id="IPR001296">
    <property type="entry name" value="Glyco_trans_1"/>
</dbReference>
<dbReference type="InterPro" id="IPR028098">
    <property type="entry name" value="Glyco_trans_4-like_N"/>
</dbReference>
<protein>
    <submittedName>
        <fullName evidence="3">Glycosyl transferase</fullName>
    </submittedName>
</protein>